<feature type="compositionally biased region" description="Pro residues" evidence="1">
    <location>
        <begin position="916"/>
        <end position="925"/>
    </location>
</feature>
<evidence type="ECO:0000256" key="1">
    <source>
        <dbReference type="SAM" id="MobiDB-lite"/>
    </source>
</evidence>
<keyword evidence="4" id="KW-1185">Reference proteome</keyword>
<feature type="compositionally biased region" description="Basic and acidic residues" evidence="1">
    <location>
        <begin position="485"/>
        <end position="510"/>
    </location>
</feature>
<name>A0ABY7D7G5_MYAAR</name>
<gene>
    <name evidence="3" type="ORF">MAR_006087</name>
</gene>
<proteinExistence type="predicted"/>
<evidence type="ECO:0000313" key="4">
    <source>
        <dbReference type="Proteomes" id="UP001164746"/>
    </source>
</evidence>
<feature type="compositionally biased region" description="Basic and acidic residues" evidence="1">
    <location>
        <begin position="561"/>
        <end position="597"/>
    </location>
</feature>
<feature type="region of interest" description="Disordered" evidence="1">
    <location>
        <begin position="377"/>
        <end position="418"/>
    </location>
</feature>
<feature type="region of interest" description="Disordered" evidence="1">
    <location>
        <begin position="464"/>
        <end position="511"/>
    </location>
</feature>
<evidence type="ECO:0000313" key="3">
    <source>
        <dbReference type="EMBL" id="WAQ93616.1"/>
    </source>
</evidence>
<feature type="region of interest" description="Disordered" evidence="1">
    <location>
        <begin position="867"/>
        <end position="954"/>
    </location>
</feature>
<dbReference type="Pfam" id="PF09469">
    <property type="entry name" value="Cobl"/>
    <property type="match status" value="1"/>
</dbReference>
<feature type="compositionally biased region" description="Basic and acidic residues" evidence="1">
    <location>
        <begin position="933"/>
        <end position="954"/>
    </location>
</feature>
<organism evidence="3 4">
    <name type="scientific">Mya arenaria</name>
    <name type="common">Soft-shell clam</name>
    <dbReference type="NCBI Taxonomy" id="6604"/>
    <lineage>
        <taxon>Eukaryota</taxon>
        <taxon>Metazoa</taxon>
        <taxon>Spiralia</taxon>
        <taxon>Lophotrochozoa</taxon>
        <taxon>Mollusca</taxon>
        <taxon>Bivalvia</taxon>
        <taxon>Autobranchia</taxon>
        <taxon>Heteroconchia</taxon>
        <taxon>Euheterodonta</taxon>
        <taxon>Imparidentia</taxon>
        <taxon>Neoheterodontei</taxon>
        <taxon>Myida</taxon>
        <taxon>Myoidea</taxon>
        <taxon>Myidae</taxon>
        <taxon>Mya</taxon>
    </lineage>
</organism>
<dbReference type="InterPro" id="IPR019025">
    <property type="entry name" value="Cordon-bleu_ubiquitin_domain"/>
</dbReference>
<feature type="region of interest" description="Disordered" evidence="1">
    <location>
        <begin position="708"/>
        <end position="774"/>
    </location>
</feature>
<evidence type="ECO:0000259" key="2">
    <source>
        <dbReference type="Pfam" id="PF09469"/>
    </source>
</evidence>
<feature type="region of interest" description="Disordered" evidence="1">
    <location>
        <begin position="547"/>
        <end position="609"/>
    </location>
</feature>
<feature type="compositionally biased region" description="Polar residues" evidence="1">
    <location>
        <begin position="239"/>
        <end position="252"/>
    </location>
</feature>
<feature type="compositionally biased region" description="Basic and acidic residues" evidence="1">
    <location>
        <begin position="717"/>
        <end position="726"/>
    </location>
</feature>
<accession>A0ABY7D7G5</accession>
<feature type="compositionally biased region" description="Basic and acidic residues" evidence="1">
    <location>
        <begin position="95"/>
        <end position="115"/>
    </location>
</feature>
<feature type="compositionally biased region" description="Polar residues" evidence="1">
    <location>
        <begin position="867"/>
        <end position="891"/>
    </location>
</feature>
<feature type="domain" description="Cordon-bleu ubiquitin-like" evidence="2">
    <location>
        <begin position="9"/>
        <end position="67"/>
    </location>
</feature>
<feature type="compositionally biased region" description="Polar residues" evidence="1">
    <location>
        <begin position="743"/>
        <end position="760"/>
    </location>
</feature>
<sequence length="980" mass="107474">MRRFMLDVGNQKEVIRISPKQSLGEVRSIICAKKNFDPTQYLFILPTDPSSSVDDSTSVGDLKSNEINFESVAVLRAAEARSMPDLAYAAAKSGSESKEPRPKIEDVRSRPKKAESFNVGQQQPRQRPHTMHADSGELDHFNLRNTTGDLHKYSDFRKSTGLLPVNENLALSAKSDSGLEAPSKKGGKKRAAPLPPHIAAKPRTVQVEINVQPQSNEPHSSGYHELTVSGADSPDANKTDNLQTTLDTTSIDSAEHFNGDSGIRDMSPMRARNLGQIPGSRDSSAEPERPPVLNRKKKRAPLPPPGMTAVPEPAQPTTTQATTNIGERPPPCGATAMDEELSALQAMEEVTMKFNIDDSDEDEEHFDTDREPGLAMMETSSLHSEDGELDLNHRQRPPTFVAPPPPSEPPPEDSEPVNINMITHTVDIVSSRRDSMSSNSSINTIEDLSQAFKLTIAMGEEALGIDTDDNVSEHGDNSTSSSDASSREREAANHDSLAIDRTNEGNRESAEITYEFTVDTVPADFQNGQKSDSSDEESFVTEEVIEYFPAQPDLDVGSPRKIPDLESPKEHAHSVSVHPHEVFGDIKLENGGEKVSETVDQPAEPEVHEKEEFVISLDELSNMDFSATDPNQSAKPKRESDVPKVNYRIEFRSSLDMDSYEALPAYAMQETIEPASVSVVNQEPVFYDDEEEEEYTKDISVKDKCSELSFTPNSEGEAEHLMEEKSISMIALPAERTPVKSPPQETTYSSSSQVGLSQGAGNPEPSPRSEEGDAGLQAQYSVMQDQMAQWQNQLLANQQLLANSASPELTTSGPADQSSLQFQQLQLQIQMQQQMLLQLQQSMASLALQNSLAAQQVHPQQAQIPNQALSTPPQSVGSASPQQTGFQTSTPLPEMPTMRVHSPRQETSPVLNAQPAAPPPPPAPAPITKIKPSKADAKYSKPKQKKFDRQLDPREQLMLDIRNFGKKGLIKVGNNEHTML</sequence>
<dbReference type="Gene3D" id="3.10.20.90">
    <property type="entry name" value="Phosphatidylinositol 3-kinase Catalytic Subunit, Chain A, domain 1"/>
    <property type="match status" value="1"/>
</dbReference>
<feature type="compositionally biased region" description="Pro residues" evidence="1">
    <location>
        <begin position="400"/>
        <end position="409"/>
    </location>
</feature>
<feature type="compositionally biased region" description="Basic and acidic residues" evidence="1">
    <location>
        <begin position="131"/>
        <end position="142"/>
    </location>
</feature>
<dbReference type="EMBL" id="CP111012">
    <property type="protein sequence ID" value="WAQ93616.1"/>
    <property type="molecule type" value="Genomic_DNA"/>
</dbReference>
<feature type="compositionally biased region" description="Basic and acidic residues" evidence="1">
    <location>
        <begin position="383"/>
        <end position="393"/>
    </location>
</feature>
<feature type="compositionally biased region" description="Polar residues" evidence="1">
    <location>
        <begin position="207"/>
        <end position="219"/>
    </location>
</feature>
<feature type="region of interest" description="Disordered" evidence="1">
    <location>
        <begin position="172"/>
        <end position="335"/>
    </location>
</feature>
<feature type="region of interest" description="Disordered" evidence="1">
    <location>
        <begin position="89"/>
        <end position="154"/>
    </location>
</feature>
<protein>
    <recommendedName>
        <fullName evidence="2">Cordon-bleu ubiquitin-like domain-containing protein</fullName>
    </recommendedName>
</protein>
<dbReference type="Proteomes" id="UP001164746">
    <property type="component" value="Chromosome 1"/>
</dbReference>
<reference evidence="3" key="1">
    <citation type="submission" date="2022-11" db="EMBL/GenBank/DDBJ databases">
        <title>Centuries of genome instability and evolution in soft-shell clam transmissible cancer (bioRxiv).</title>
        <authorList>
            <person name="Hart S.F.M."/>
            <person name="Yonemitsu M.A."/>
            <person name="Giersch R.M."/>
            <person name="Beal B.F."/>
            <person name="Arriagada G."/>
            <person name="Davis B.W."/>
            <person name="Ostrander E.A."/>
            <person name="Goff S.P."/>
            <person name="Metzger M.J."/>
        </authorList>
    </citation>
    <scope>NUCLEOTIDE SEQUENCE</scope>
    <source>
        <strain evidence="3">MELC-2E11</strain>
        <tissue evidence="3">Siphon/mantle</tissue>
    </source>
</reference>